<comment type="cofactor">
    <cofactor evidence="1">
        <name>[4Fe-4S] cluster</name>
        <dbReference type="ChEBI" id="CHEBI:49883"/>
    </cofactor>
</comment>
<dbReference type="SUPFAM" id="SSF56672">
    <property type="entry name" value="DNA/RNA polymerases"/>
    <property type="match status" value="1"/>
</dbReference>
<dbReference type="InterPro" id="IPR043502">
    <property type="entry name" value="DNA/RNA_pol_sf"/>
</dbReference>
<dbReference type="InterPro" id="IPR006172">
    <property type="entry name" value="DNA-dir_DNA_pol_B"/>
</dbReference>
<dbReference type="InterPro" id="IPR042087">
    <property type="entry name" value="DNA_pol_B_thumb"/>
</dbReference>
<feature type="compositionally biased region" description="Polar residues" evidence="14">
    <location>
        <begin position="332"/>
        <end position="346"/>
    </location>
</feature>
<comment type="similarity">
    <text evidence="2 13">Belongs to the DNA polymerase type-B family.</text>
</comment>
<evidence type="ECO:0000256" key="3">
    <source>
        <dbReference type="ARBA" id="ARBA00022679"/>
    </source>
</evidence>
<dbReference type="Proteomes" id="UP000035681">
    <property type="component" value="Unplaced"/>
</dbReference>
<dbReference type="GO" id="GO:0042276">
    <property type="term" value="P:error-prone translesion synthesis"/>
    <property type="evidence" value="ECO:0007669"/>
    <property type="project" value="TreeGrafter"/>
</dbReference>
<dbReference type="GO" id="GO:0003887">
    <property type="term" value="F:DNA-directed DNA polymerase activity"/>
    <property type="evidence" value="ECO:0007669"/>
    <property type="project" value="UniProtKB-KW"/>
</dbReference>
<keyword evidence="4 13" id="KW-0548">Nucleotidyltransferase</keyword>
<evidence type="ECO:0000259" key="16">
    <source>
        <dbReference type="Pfam" id="PF03104"/>
    </source>
</evidence>
<feature type="domain" description="DNA-directed DNA polymerase family B exonuclease" evidence="16">
    <location>
        <begin position="464"/>
        <end position="658"/>
    </location>
</feature>
<keyword evidence="5" id="KW-0479">Metal-binding</keyword>
<dbReference type="GO" id="GO:0016035">
    <property type="term" value="C:zeta DNA polymerase complex"/>
    <property type="evidence" value="ECO:0007669"/>
    <property type="project" value="InterPro"/>
</dbReference>
<sequence length="1304" mass="152081">MTNNLTSISIRNVVCDYYMDWPCSYTKLKINKNIKQKVPVIRMFGISKEGHKCIGHIHGVLPYIILKIGSISQSQATTNIYEICKKIINTNKNQWIRDKDITEHIYKVKFFESRSIYGYYNSMETFAKIYFYNPILCNMVFLSLQKMSDDNFDFQPYNGTMPFINRFFVDYNIFGMDIVDFEKVYYRPEKDCLYKDGGKRLKTDQYILPLSMISSNQRTAYEGIEFDTTTLSIINKKRFSENIRNPGINSIWKEEEERCKIRGIRIPEQKIYSQAKNFITNTEKEDLEIFGDIIRRLRRHVGGNFNDTIMNASMIEISQVPDETLTLQINNDTRIPSPSQIPVDQPSDTEGEEEDDKINYEEIFDEKCDDSDFGFDQNVYNIESSDEDRDWDVLNILDEKDEKKIISFDDNFDDYYDFNNKPKMKGYDEIFKYGIVITPDGDLYSEKKNQTEFFGNITFANESTRNKRFKKMEICEDKEKDNLQFKHNNNSFLIQNLSLMSMELITESGRKKYSNPETDEIVCLSICLYNDSCISNDKPDYQICLVNKNLFKDYEDKINLDYVKLCTNETHILQFTMTIVKIRDPDIIVGYEIGRESWGYFIERCKARNLKVISKLSKVETKEDYGNNFVENKVLPEGRIPLNIWKIVSKECNLRSYDFHFVVYKLLLERIQKIPFEKMSSLKSLSFPIRKQILKNLHKRNLYNMKILSHLGTLIKTSEMAKVYGIQFLEALTRGSQFRVESMLYRQCLKENYVGPSVSVHNRIQMPSPEIFPLVMEPTSGIYRDPILVLDFQSLYPSMCMAYNYCFSTCLGRINEWGNFVDNYGDKSLDLQLGALRYRPKIEDIIEIKNIRKNFHISPINSIFVKENIRKGVIPTLLEELLSTRQMIKSMMKMYKNDKHLYNILDARQLSLKLLANVTYGYTAANFSGKMPCFNVADAIVSSGRCTLERAISTIETKCLDLWSNGLEVVYGDTDSVFVRVPGNCSMEQAFEIGNNIAKRITKENPSPVILKFEKVMKPCVLLTKKRYVGYSYESIDQKEPIFDAKGIESVRRDNCAFVSKELEKFLKVLFNKNMGEALGYVKSRLLKIDKIPFNQFIISSTFRGEFSQRAVVPAKKIKEQRSVIHQRYIPLIGSRIQYVIKEPNNIDKIKKNKKNLTVIANVVEPEEFLNNGKMRLNYDYYVQNMFLPALNRITNLEEIDVVVEIPIYRKDFCNTCEDICDESFNESSINYKSDCLHNLIQKHQAFVRSKKIVLKKCGECIGEIENCNTVCQNYACSIKQLHIRIDAGLRETTPYNEVIVIED</sequence>
<dbReference type="Gene3D" id="3.30.342.10">
    <property type="entry name" value="DNA Polymerase, chain B, domain 1"/>
    <property type="match status" value="1"/>
</dbReference>
<evidence type="ECO:0000256" key="14">
    <source>
        <dbReference type="SAM" id="MobiDB-lite"/>
    </source>
</evidence>
<evidence type="ECO:0000259" key="17">
    <source>
        <dbReference type="Pfam" id="PF24055"/>
    </source>
</evidence>
<keyword evidence="8 13" id="KW-0239">DNA-directed DNA polymerase</keyword>
<dbReference type="GO" id="GO:0006260">
    <property type="term" value="P:DNA replication"/>
    <property type="evidence" value="ECO:0007669"/>
    <property type="project" value="UniProtKB-KW"/>
</dbReference>
<dbReference type="Pfam" id="PF24065">
    <property type="entry name" value="REV3_N"/>
    <property type="match status" value="1"/>
</dbReference>
<comment type="catalytic activity">
    <reaction evidence="12 13">
        <text>DNA(n) + a 2'-deoxyribonucleoside 5'-triphosphate = DNA(n+1) + diphosphate</text>
        <dbReference type="Rhea" id="RHEA:22508"/>
        <dbReference type="Rhea" id="RHEA-COMP:17339"/>
        <dbReference type="Rhea" id="RHEA-COMP:17340"/>
        <dbReference type="ChEBI" id="CHEBI:33019"/>
        <dbReference type="ChEBI" id="CHEBI:61560"/>
        <dbReference type="ChEBI" id="CHEBI:173112"/>
        <dbReference type="EC" id="2.7.7.7"/>
    </reaction>
</comment>
<dbReference type="GO" id="GO:0005634">
    <property type="term" value="C:nucleus"/>
    <property type="evidence" value="ECO:0007669"/>
    <property type="project" value="TreeGrafter"/>
</dbReference>
<dbReference type="GO" id="GO:0003677">
    <property type="term" value="F:DNA binding"/>
    <property type="evidence" value="ECO:0007669"/>
    <property type="project" value="UniProtKB-KW"/>
</dbReference>
<dbReference type="SMART" id="SM00486">
    <property type="entry name" value="POLBc"/>
    <property type="match status" value="1"/>
</dbReference>
<dbReference type="GO" id="GO:0046872">
    <property type="term" value="F:metal ion binding"/>
    <property type="evidence" value="ECO:0007669"/>
    <property type="project" value="UniProtKB-KW"/>
</dbReference>
<dbReference type="InterPro" id="IPR056447">
    <property type="entry name" value="REV3_N"/>
</dbReference>
<evidence type="ECO:0000256" key="8">
    <source>
        <dbReference type="ARBA" id="ARBA00022932"/>
    </source>
</evidence>
<dbReference type="SUPFAM" id="SSF53098">
    <property type="entry name" value="Ribonuclease H-like"/>
    <property type="match status" value="1"/>
</dbReference>
<dbReference type="Gene3D" id="3.90.1600.10">
    <property type="entry name" value="Palm domain of DNA polymerase"/>
    <property type="match status" value="1"/>
</dbReference>
<dbReference type="PANTHER" id="PTHR45812:SF1">
    <property type="entry name" value="DNA POLYMERASE ZETA CATALYTIC SUBUNIT"/>
    <property type="match status" value="1"/>
</dbReference>
<dbReference type="Pfam" id="PF00136">
    <property type="entry name" value="DNA_pol_B"/>
    <property type="match status" value="1"/>
</dbReference>
<dbReference type="InterPro" id="IPR012337">
    <property type="entry name" value="RNaseH-like_sf"/>
</dbReference>
<keyword evidence="7" id="KW-0862">Zinc</keyword>
<dbReference type="FunFam" id="1.10.287.690:FF:000002">
    <property type="entry name" value="DNA polymerase zeta"/>
    <property type="match status" value="1"/>
</dbReference>
<keyword evidence="3 13" id="KW-0808">Transferase</keyword>
<evidence type="ECO:0000256" key="12">
    <source>
        <dbReference type="ARBA" id="ARBA00049244"/>
    </source>
</evidence>
<dbReference type="InterPro" id="IPR017964">
    <property type="entry name" value="DNA-dir_DNA_pol_B_CS"/>
</dbReference>
<dbReference type="Gene3D" id="1.10.132.60">
    <property type="entry name" value="DNA polymerase family B, C-terminal domain"/>
    <property type="match status" value="1"/>
</dbReference>
<dbReference type="PRINTS" id="PR00106">
    <property type="entry name" value="DNAPOLB"/>
</dbReference>
<evidence type="ECO:0000259" key="18">
    <source>
        <dbReference type="Pfam" id="PF24065"/>
    </source>
</evidence>
<evidence type="ECO:0000256" key="6">
    <source>
        <dbReference type="ARBA" id="ARBA00022763"/>
    </source>
</evidence>
<keyword evidence="19" id="KW-1185">Reference proteome</keyword>
<evidence type="ECO:0000256" key="11">
    <source>
        <dbReference type="ARBA" id="ARBA00023204"/>
    </source>
</evidence>
<keyword evidence="13" id="KW-0238">DNA-binding</keyword>
<feature type="domain" description="DNA-directed DNA polymerase family B multifunctional" evidence="15">
    <location>
        <begin position="728"/>
        <end position="1194"/>
    </location>
</feature>
<dbReference type="PROSITE" id="PS00116">
    <property type="entry name" value="DNA_POLYMERASE_B"/>
    <property type="match status" value="1"/>
</dbReference>
<dbReference type="Gene3D" id="3.30.420.10">
    <property type="entry name" value="Ribonuclease H-like superfamily/Ribonuclease H"/>
    <property type="match status" value="1"/>
</dbReference>
<keyword evidence="10" id="KW-0411">Iron-sulfur</keyword>
<organism evidence="19 20">
    <name type="scientific">Strongyloides stercoralis</name>
    <name type="common">Threadworm</name>
    <dbReference type="NCBI Taxonomy" id="6248"/>
    <lineage>
        <taxon>Eukaryota</taxon>
        <taxon>Metazoa</taxon>
        <taxon>Ecdysozoa</taxon>
        <taxon>Nematoda</taxon>
        <taxon>Chromadorea</taxon>
        <taxon>Rhabditida</taxon>
        <taxon>Tylenchina</taxon>
        <taxon>Panagrolaimomorpha</taxon>
        <taxon>Strongyloidoidea</taxon>
        <taxon>Strongyloididae</taxon>
        <taxon>Strongyloides</taxon>
    </lineage>
</organism>
<feature type="domain" description="DNA polymerase delta/zeta catalytic subunit N-terminal" evidence="17">
    <location>
        <begin position="59"/>
        <end position="137"/>
    </location>
</feature>
<dbReference type="InterPro" id="IPR056435">
    <property type="entry name" value="DPOD/Z_N"/>
</dbReference>
<dbReference type="Pfam" id="PF24055">
    <property type="entry name" value="POL3_N"/>
    <property type="match status" value="1"/>
</dbReference>
<evidence type="ECO:0000256" key="5">
    <source>
        <dbReference type="ARBA" id="ARBA00022723"/>
    </source>
</evidence>
<keyword evidence="6" id="KW-0227">DNA damage</keyword>
<dbReference type="GO" id="GO:0051536">
    <property type="term" value="F:iron-sulfur cluster binding"/>
    <property type="evidence" value="ECO:0007669"/>
    <property type="project" value="UniProtKB-KW"/>
</dbReference>
<dbReference type="GO" id="GO:0000724">
    <property type="term" value="P:double-strand break repair via homologous recombination"/>
    <property type="evidence" value="ECO:0007669"/>
    <property type="project" value="TreeGrafter"/>
</dbReference>
<dbReference type="InterPro" id="IPR006134">
    <property type="entry name" value="DNA-dir_DNA_pol_B_multi_dom"/>
</dbReference>
<proteinExistence type="inferred from homology"/>
<keyword evidence="13" id="KW-0235">DNA replication</keyword>
<evidence type="ECO:0000256" key="13">
    <source>
        <dbReference type="RuleBase" id="RU000442"/>
    </source>
</evidence>
<name>A0AAF5CTJ0_STRER</name>
<dbReference type="InterPro" id="IPR036397">
    <property type="entry name" value="RNaseH_sf"/>
</dbReference>
<keyword evidence="9" id="KW-0408">Iron</keyword>
<evidence type="ECO:0000256" key="1">
    <source>
        <dbReference type="ARBA" id="ARBA00001966"/>
    </source>
</evidence>
<dbReference type="Gene3D" id="1.10.287.690">
    <property type="entry name" value="Helix hairpin bin"/>
    <property type="match status" value="1"/>
</dbReference>
<evidence type="ECO:0000259" key="15">
    <source>
        <dbReference type="Pfam" id="PF00136"/>
    </source>
</evidence>
<dbReference type="Pfam" id="PF03104">
    <property type="entry name" value="DNA_pol_B_exo1"/>
    <property type="match status" value="1"/>
</dbReference>
<dbReference type="WBParaSite" id="TCONS_00001203.p1">
    <property type="protein sequence ID" value="TCONS_00001203.p1"/>
    <property type="gene ID" value="XLOC_001120"/>
</dbReference>
<reference evidence="20" key="1">
    <citation type="submission" date="2024-02" db="UniProtKB">
        <authorList>
            <consortium name="WormBaseParasite"/>
        </authorList>
    </citation>
    <scope>IDENTIFICATION</scope>
</reference>
<keyword evidence="11" id="KW-0234">DNA repair</keyword>
<evidence type="ECO:0000313" key="20">
    <source>
        <dbReference type="WBParaSite" id="TCONS_00001203.p1"/>
    </source>
</evidence>
<accession>A0AAF5CTJ0</accession>
<dbReference type="InterPro" id="IPR006133">
    <property type="entry name" value="DNA-dir_DNA_pol_B_exonuc"/>
</dbReference>
<protein>
    <recommendedName>
        <fullName evidence="13">DNA polymerase</fullName>
        <ecNumber evidence="13">2.7.7.7</ecNumber>
    </recommendedName>
</protein>
<feature type="region of interest" description="Disordered" evidence="14">
    <location>
        <begin position="332"/>
        <end position="355"/>
    </location>
</feature>
<evidence type="ECO:0000313" key="19">
    <source>
        <dbReference type="Proteomes" id="UP000035681"/>
    </source>
</evidence>
<dbReference type="AlphaFoldDB" id="A0AAF5CTJ0"/>
<dbReference type="EC" id="2.7.7.7" evidence="13"/>
<feature type="domain" description="DNA polymerase zeta catalytic subunit N-terminal" evidence="18">
    <location>
        <begin position="8"/>
        <end position="58"/>
    </location>
</feature>
<dbReference type="PANTHER" id="PTHR45812">
    <property type="entry name" value="DNA POLYMERASE ZETA CATALYTIC SUBUNIT"/>
    <property type="match status" value="1"/>
</dbReference>
<dbReference type="InterPro" id="IPR023211">
    <property type="entry name" value="DNA_pol_palm_dom_sf"/>
</dbReference>
<dbReference type="InterPro" id="IPR030559">
    <property type="entry name" value="PolZ_Rev3"/>
</dbReference>
<evidence type="ECO:0000256" key="4">
    <source>
        <dbReference type="ARBA" id="ARBA00022695"/>
    </source>
</evidence>
<evidence type="ECO:0000256" key="10">
    <source>
        <dbReference type="ARBA" id="ARBA00023014"/>
    </source>
</evidence>
<evidence type="ECO:0000256" key="9">
    <source>
        <dbReference type="ARBA" id="ARBA00023004"/>
    </source>
</evidence>
<evidence type="ECO:0000256" key="2">
    <source>
        <dbReference type="ARBA" id="ARBA00005755"/>
    </source>
</evidence>
<evidence type="ECO:0000256" key="7">
    <source>
        <dbReference type="ARBA" id="ARBA00022833"/>
    </source>
</evidence>
<dbReference type="GO" id="GO:0000166">
    <property type="term" value="F:nucleotide binding"/>
    <property type="evidence" value="ECO:0007669"/>
    <property type="project" value="InterPro"/>
</dbReference>